<feature type="transmembrane region" description="Helical" evidence="1">
    <location>
        <begin position="80"/>
        <end position="98"/>
    </location>
</feature>
<evidence type="ECO:0000313" key="3">
    <source>
        <dbReference type="Proteomes" id="UP000198356"/>
    </source>
</evidence>
<name>A0A239MHM0_9BACT</name>
<gene>
    <name evidence="2" type="ORF">SAMN05421770_11328</name>
</gene>
<organism evidence="2 3">
    <name type="scientific">Granulicella rosea</name>
    <dbReference type="NCBI Taxonomy" id="474952"/>
    <lineage>
        <taxon>Bacteria</taxon>
        <taxon>Pseudomonadati</taxon>
        <taxon>Acidobacteriota</taxon>
        <taxon>Terriglobia</taxon>
        <taxon>Terriglobales</taxon>
        <taxon>Acidobacteriaceae</taxon>
        <taxon>Granulicella</taxon>
    </lineage>
</organism>
<proteinExistence type="predicted"/>
<evidence type="ECO:0000313" key="2">
    <source>
        <dbReference type="EMBL" id="SNT42141.1"/>
    </source>
</evidence>
<dbReference type="RefSeq" id="WP_089410356.1">
    <property type="nucleotide sequence ID" value="NZ_FZOU01000013.1"/>
</dbReference>
<evidence type="ECO:0000256" key="1">
    <source>
        <dbReference type="SAM" id="Phobius"/>
    </source>
</evidence>
<dbReference type="EMBL" id="FZOU01000013">
    <property type="protein sequence ID" value="SNT42141.1"/>
    <property type="molecule type" value="Genomic_DNA"/>
</dbReference>
<protein>
    <submittedName>
        <fullName evidence="2">Uncharacterized protein</fullName>
    </submittedName>
</protein>
<feature type="transmembrane region" description="Helical" evidence="1">
    <location>
        <begin position="39"/>
        <end position="60"/>
    </location>
</feature>
<keyword evidence="1" id="KW-0472">Membrane</keyword>
<reference evidence="2 3" key="1">
    <citation type="submission" date="2017-06" db="EMBL/GenBank/DDBJ databases">
        <authorList>
            <person name="Kim H.J."/>
            <person name="Triplett B.A."/>
        </authorList>
    </citation>
    <scope>NUCLEOTIDE SEQUENCE [LARGE SCALE GENOMIC DNA]</scope>
    <source>
        <strain evidence="2 3">DSM 18704</strain>
    </source>
</reference>
<keyword evidence="1" id="KW-1133">Transmembrane helix</keyword>
<sequence>MLIELSKALSFALCLVSLHAVLASAFFEPDTTWPQRLTAGLFRLAIAACVCCASGLLFSYPARWNPDRDVSLWRTLPIRLFLWAAVVLSMLFALTWYLRCGGINSFGIPPDCLALDSLRRAPSPVIAFT</sequence>
<keyword evidence="1" id="KW-0812">Transmembrane</keyword>
<keyword evidence="3" id="KW-1185">Reference proteome</keyword>
<accession>A0A239MHM0</accession>
<dbReference type="OrthoDB" id="122608at2"/>
<dbReference type="AlphaFoldDB" id="A0A239MHM0"/>
<dbReference type="Proteomes" id="UP000198356">
    <property type="component" value="Unassembled WGS sequence"/>
</dbReference>